<keyword evidence="13 14" id="KW-0234">DNA repair</keyword>
<dbReference type="Pfam" id="PF12705">
    <property type="entry name" value="PDDEXK_1"/>
    <property type="match status" value="1"/>
</dbReference>
<dbReference type="InterPro" id="IPR049035">
    <property type="entry name" value="ADDB_N"/>
</dbReference>
<dbReference type="GO" id="GO:0004386">
    <property type="term" value="F:helicase activity"/>
    <property type="evidence" value="ECO:0007669"/>
    <property type="project" value="UniProtKB-KW"/>
</dbReference>
<keyword evidence="3 14" id="KW-0479">Metal-binding</keyword>
<feature type="domain" description="UvrD-like helicase C-terminal" evidence="15">
    <location>
        <begin position="274"/>
        <end position="568"/>
    </location>
</feature>
<dbReference type="EMBL" id="FZOJ01000004">
    <property type="protein sequence ID" value="SNS10078.1"/>
    <property type="molecule type" value="Genomic_DNA"/>
</dbReference>
<dbReference type="AlphaFoldDB" id="A0A239BRN2"/>
<keyword evidence="9 14" id="KW-0067">ATP-binding</keyword>
<gene>
    <name evidence="14" type="primary">addB</name>
    <name evidence="16" type="ORF">SAMN05446037_100471</name>
</gene>
<evidence type="ECO:0000256" key="11">
    <source>
        <dbReference type="ARBA" id="ARBA00023014"/>
    </source>
</evidence>
<reference evidence="16 17" key="1">
    <citation type="submission" date="2017-06" db="EMBL/GenBank/DDBJ databases">
        <authorList>
            <person name="Kim H.J."/>
            <person name="Triplett B.A."/>
        </authorList>
    </citation>
    <scope>NUCLEOTIDE SEQUENCE [LARGE SCALE GENOMIC DNA]</scope>
    <source>
        <strain evidence="16 17">SCA</strain>
    </source>
</reference>
<evidence type="ECO:0000313" key="16">
    <source>
        <dbReference type="EMBL" id="SNS10078.1"/>
    </source>
</evidence>
<dbReference type="Gene3D" id="3.40.50.300">
    <property type="entry name" value="P-loop containing nucleotide triphosphate hydrolases"/>
    <property type="match status" value="4"/>
</dbReference>
<dbReference type="GO" id="GO:0000724">
    <property type="term" value="P:double-strand break repair via homologous recombination"/>
    <property type="evidence" value="ECO:0007669"/>
    <property type="project" value="UniProtKB-UniRule"/>
</dbReference>
<evidence type="ECO:0000256" key="7">
    <source>
        <dbReference type="ARBA" id="ARBA00022806"/>
    </source>
</evidence>
<dbReference type="Proteomes" id="UP000198304">
    <property type="component" value="Unassembled WGS sequence"/>
</dbReference>
<feature type="binding site" evidence="14">
    <location>
        <position position="1095"/>
    </location>
    <ligand>
        <name>[4Fe-4S] cluster</name>
        <dbReference type="ChEBI" id="CHEBI:49883"/>
    </ligand>
</feature>
<keyword evidence="17" id="KW-1185">Reference proteome</keyword>
<protein>
    <recommendedName>
        <fullName evidence="14">ATP-dependent helicase/deoxyribonuclease subunit B</fullName>
        <ecNumber evidence="14">3.1.-.-</ecNumber>
    </recommendedName>
    <alternativeName>
        <fullName evidence="14">ATP-dependent helicase/nuclease subunit AddB</fullName>
    </alternativeName>
</protein>
<dbReference type="HAMAP" id="MF_01452">
    <property type="entry name" value="AddB_type1"/>
    <property type="match status" value="1"/>
</dbReference>
<feature type="binding site" evidence="14">
    <location>
        <position position="1086"/>
    </location>
    <ligand>
        <name>[4Fe-4S] cluster</name>
        <dbReference type="ChEBI" id="CHEBI:49883"/>
    </ligand>
</feature>
<evidence type="ECO:0000256" key="4">
    <source>
        <dbReference type="ARBA" id="ARBA00022741"/>
    </source>
</evidence>
<dbReference type="SUPFAM" id="SSF52980">
    <property type="entry name" value="Restriction endonuclease-like"/>
    <property type="match status" value="1"/>
</dbReference>
<evidence type="ECO:0000256" key="3">
    <source>
        <dbReference type="ARBA" id="ARBA00022723"/>
    </source>
</evidence>
<dbReference type="SUPFAM" id="SSF52540">
    <property type="entry name" value="P-loop containing nucleoside triphosphate hydrolases"/>
    <property type="match status" value="1"/>
</dbReference>
<keyword evidence="8 14" id="KW-0269">Exonuclease</keyword>
<evidence type="ECO:0000256" key="14">
    <source>
        <dbReference type="HAMAP-Rule" id="MF_01452"/>
    </source>
</evidence>
<proteinExistence type="inferred from homology"/>
<dbReference type="GO" id="GO:0003690">
    <property type="term" value="F:double-stranded DNA binding"/>
    <property type="evidence" value="ECO:0007669"/>
    <property type="project" value="UniProtKB-UniRule"/>
</dbReference>
<comment type="subunit">
    <text evidence="14">Heterodimer of AddA and AddB.</text>
</comment>
<sequence>MGITYITGRAAVGKSHFVMNQMKERLQQGEDHPLILIVPEQFTLQAERDLIEKQQLNGIMRAEVLSFTRLAYRVFNEVGGLTKTPINEIGKNMIIKKILEESSRHLTIYKSTAKQDGFVSKLNDMICEFKQQGITPIDLSLGIEKVEEDSILKMKLADIAFIYSKFNSYLENRYVDNEDHLNLLIESLEKASFLEGAEIWIDGFHIFTPQTLRIIEKLLLKVKEIYITFTMELKGKEWDKDLFHISQNTFLRIRNIVQQLNISEKILDFDVDKVNGLEKSKEIVHIEKEFFRYPYQQYKGEVENLKVFAGANLYSEIEHVAAEIRGLVRDKNYRYKDIAVVSGNFEGYREMIKRAFEEYGIPYFMDEKRSIMDHPIIELILAAMETIIKNYQYKDIFRLIKTGFTDLSKDEGEILENYALQYGIRGVKWLEDFDRGEEEELKKFNNIRVKVIDPLKKLQKRIYKNKNPKEITEGLFAYLQDMDIQEKLDLWIEDLKDKGRFDYVNENTQIWNTVMEIFDQIYEILEDSKISLKEYYKLLEAGFSTCEIGVIPSTIDQVLVGNLERSRSHDIKGLFIVGVNDGILPSLHGEEGVLLDHERKSLEELGLELAASGDTKLFQENFSIYSAFSKPREYLWLSFALGDEEGKAKRPSILIDRFKKLFPKLKIEGDAIKGIDNQLHLVSSPTSTFKYLTENLRLYMDNKPFDEFWWDVYDWYLHQPQWQEKNNLMLEGLFYENQVKYIDKGKIKELYNLPIRTSVSRLESFVNCPFSHFVTYGLNPKERREYEIKGPDLGKIFHYSMEQFAKKTKENKINWLEMNQFQCEGMMDEVMQKLAEDFQYGVMLSTHRYKYLVNRLTRVSKKALWTLVEHIKNGEFVPYGHEVIFGEGYTIPAIAIELEDGEVIYLEGRIDRVDILKEEEDNYFKIIDYKSGNKQFSLSDVYHGFQLQLMVYLEAVMALKDKFKDKNNHPAGVFYFKIHDPIIKTPDKAIEVIEKEINKELKMKGLVVKDLKIIKAIDKAIEKSSDIIPVALNQDESIGKRSSVATEEDFQGLINHIKNLIKEIAKEMLKGNVKIQPCKKGKQISCQYCDYLAICQFDSVFEDNKYRVIKELKPEEVLEKIRKEGDVNEELD</sequence>
<evidence type="ECO:0000256" key="10">
    <source>
        <dbReference type="ARBA" id="ARBA00023004"/>
    </source>
</evidence>
<comment type="cofactor">
    <cofactor evidence="14">
        <name>[4Fe-4S] cluster</name>
        <dbReference type="ChEBI" id="CHEBI:49883"/>
    </cofactor>
    <text evidence="14">Binds 1 [4Fe-4S] cluster.</text>
</comment>
<comment type="function">
    <text evidence="14">The heterodimer acts as both an ATP-dependent DNA helicase and an ATP-dependent, dual-direction single-stranded exonuclease. Recognizes the chi site generating a DNA molecule suitable for the initiation of homologous recombination. The AddB subunit has 5' -&gt; 3' nuclease activity but not helicase activity.</text>
</comment>
<dbReference type="GO" id="GO:0046872">
    <property type="term" value="F:metal ion binding"/>
    <property type="evidence" value="ECO:0007669"/>
    <property type="project" value="UniProtKB-KW"/>
</dbReference>
<evidence type="ECO:0000256" key="9">
    <source>
        <dbReference type="ARBA" id="ARBA00022840"/>
    </source>
</evidence>
<dbReference type="PROSITE" id="PS51217">
    <property type="entry name" value="UVRD_HELICASE_CTER"/>
    <property type="match status" value="1"/>
</dbReference>
<evidence type="ECO:0000256" key="2">
    <source>
        <dbReference type="ARBA" id="ARBA00022722"/>
    </source>
</evidence>
<dbReference type="Gene3D" id="3.90.320.10">
    <property type="match status" value="1"/>
</dbReference>
<dbReference type="InterPro" id="IPR014140">
    <property type="entry name" value="DNA_helicase_suAddB"/>
</dbReference>
<dbReference type="OrthoDB" id="9758506at2"/>
<dbReference type="InterPro" id="IPR038726">
    <property type="entry name" value="PDDEXK_AddAB-type"/>
</dbReference>
<keyword evidence="6 14" id="KW-0378">Hydrolase</keyword>
<comment type="cofactor">
    <cofactor evidence="14">
        <name>Mg(2+)</name>
        <dbReference type="ChEBI" id="CHEBI:18420"/>
    </cofactor>
</comment>
<dbReference type="NCBIfam" id="TIGR02773">
    <property type="entry name" value="addB_Gpos"/>
    <property type="match status" value="1"/>
</dbReference>
<comment type="miscellaneous">
    <text evidence="14">Despite having conserved helicase domains, this subunit does not have helicase activity.</text>
</comment>
<dbReference type="GO" id="GO:0008409">
    <property type="term" value="F:5'-3' exonuclease activity"/>
    <property type="evidence" value="ECO:0007669"/>
    <property type="project" value="UniProtKB-UniRule"/>
</dbReference>
<keyword evidence="10 14" id="KW-0408">Iron</keyword>
<dbReference type="InterPro" id="IPR011335">
    <property type="entry name" value="Restrct_endonuc-II-like"/>
</dbReference>
<keyword evidence="1 14" id="KW-0004">4Fe-4S</keyword>
<comment type="similarity">
    <text evidence="14">Belongs to the helicase family. AddB/RexB type 1 subfamily.</text>
</comment>
<keyword evidence="7 14" id="KW-0347">Helicase</keyword>
<evidence type="ECO:0000259" key="15">
    <source>
        <dbReference type="PROSITE" id="PS51217"/>
    </source>
</evidence>
<keyword evidence="11 14" id="KW-0411">Iron-sulfur</keyword>
<evidence type="ECO:0000256" key="13">
    <source>
        <dbReference type="ARBA" id="ARBA00023204"/>
    </source>
</evidence>
<dbReference type="EC" id="3.1.-.-" evidence="14"/>
<evidence type="ECO:0000256" key="6">
    <source>
        <dbReference type="ARBA" id="ARBA00022801"/>
    </source>
</evidence>
<dbReference type="Gene3D" id="6.10.140.1030">
    <property type="match status" value="1"/>
</dbReference>
<dbReference type="InterPro" id="IPR014017">
    <property type="entry name" value="DNA_helicase_UvrD-like_C"/>
</dbReference>
<accession>A0A239BRN2</accession>
<evidence type="ECO:0000256" key="8">
    <source>
        <dbReference type="ARBA" id="ARBA00022839"/>
    </source>
</evidence>
<name>A0A239BRN2_9FIRM</name>
<dbReference type="Pfam" id="PF21445">
    <property type="entry name" value="ADDB_N"/>
    <property type="match status" value="1"/>
</dbReference>
<evidence type="ECO:0000313" key="17">
    <source>
        <dbReference type="Proteomes" id="UP000198304"/>
    </source>
</evidence>
<dbReference type="Pfam" id="PF13361">
    <property type="entry name" value="UvrD_C"/>
    <property type="match status" value="1"/>
</dbReference>
<keyword evidence="2 14" id="KW-0540">Nuclease</keyword>
<dbReference type="GO" id="GO:0005524">
    <property type="term" value="F:ATP binding"/>
    <property type="evidence" value="ECO:0007669"/>
    <property type="project" value="UniProtKB-UniRule"/>
</dbReference>
<dbReference type="InterPro" id="IPR027417">
    <property type="entry name" value="P-loop_NTPase"/>
</dbReference>
<dbReference type="PANTHER" id="PTHR30591:SF1">
    <property type="entry name" value="RECBCD ENZYME SUBUNIT RECC"/>
    <property type="match status" value="1"/>
</dbReference>
<evidence type="ECO:0000256" key="1">
    <source>
        <dbReference type="ARBA" id="ARBA00022485"/>
    </source>
</evidence>
<feature type="binding site" evidence="14">
    <location>
        <position position="1089"/>
    </location>
    <ligand>
        <name>[4Fe-4S] cluster</name>
        <dbReference type="ChEBI" id="CHEBI:49883"/>
    </ligand>
</feature>
<organism evidence="16 17">
    <name type="scientific">Anaerovirgula multivorans</name>
    <dbReference type="NCBI Taxonomy" id="312168"/>
    <lineage>
        <taxon>Bacteria</taxon>
        <taxon>Bacillati</taxon>
        <taxon>Bacillota</taxon>
        <taxon>Clostridia</taxon>
        <taxon>Peptostreptococcales</taxon>
        <taxon>Natronincolaceae</taxon>
        <taxon>Anaerovirgula</taxon>
    </lineage>
</organism>
<keyword evidence="5 14" id="KW-0227">DNA damage</keyword>
<feature type="binding site" evidence="14">
    <location>
        <position position="768"/>
    </location>
    <ligand>
        <name>[4Fe-4S] cluster</name>
        <dbReference type="ChEBI" id="CHEBI:49883"/>
    </ligand>
</feature>
<dbReference type="PANTHER" id="PTHR30591">
    <property type="entry name" value="RECBCD ENZYME SUBUNIT RECC"/>
    <property type="match status" value="1"/>
</dbReference>
<evidence type="ECO:0000256" key="5">
    <source>
        <dbReference type="ARBA" id="ARBA00022763"/>
    </source>
</evidence>
<dbReference type="RefSeq" id="WP_089281861.1">
    <property type="nucleotide sequence ID" value="NZ_FZOJ01000004.1"/>
</dbReference>
<keyword evidence="12 14" id="KW-0238">DNA-binding</keyword>
<keyword evidence="4 14" id="KW-0547">Nucleotide-binding</keyword>
<evidence type="ECO:0000256" key="12">
    <source>
        <dbReference type="ARBA" id="ARBA00023125"/>
    </source>
</evidence>
<dbReference type="InterPro" id="IPR011604">
    <property type="entry name" value="PDDEXK-like_dom_sf"/>
</dbReference>
<dbReference type="GO" id="GO:0051539">
    <property type="term" value="F:4 iron, 4 sulfur cluster binding"/>
    <property type="evidence" value="ECO:0007669"/>
    <property type="project" value="UniProtKB-KW"/>
</dbReference>